<sequence>MFLADAGTLTYDISHAANKDDSGEVPVVYGLKSVDTTQIRTPDTRFKPKVYPDSVFINRNIRDQDDHYPNAATNPMQWKPSSFFNNINWWNQDNGNQVYRARSDIPDNRSAVKFHRKITDDGMKEFYCRKCREFNGQGAKGCGQQRRNAWVYDTTTPRMKLDGKLAKLN</sequence>
<reference evidence="1 2" key="1">
    <citation type="journal article" date="2022" name="Genome Biol. Evol.">
        <title>The Spruce Budworm Genome: Reconstructing the Evolutionary History of Antifreeze Proteins.</title>
        <authorList>
            <person name="Beliveau C."/>
            <person name="Gagne P."/>
            <person name="Picq S."/>
            <person name="Vernygora O."/>
            <person name="Keeling C.I."/>
            <person name="Pinkney K."/>
            <person name="Doucet D."/>
            <person name="Wen F."/>
            <person name="Johnston J.S."/>
            <person name="Maaroufi H."/>
            <person name="Boyle B."/>
            <person name="Laroche J."/>
            <person name="Dewar K."/>
            <person name="Juretic N."/>
            <person name="Blackburn G."/>
            <person name="Nisole A."/>
            <person name="Brunet B."/>
            <person name="Brandao M."/>
            <person name="Lumley L."/>
            <person name="Duan J."/>
            <person name="Quan G."/>
            <person name="Lucarotti C.J."/>
            <person name="Roe A.D."/>
            <person name="Sperling F.A.H."/>
            <person name="Levesque R.C."/>
            <person name="Cusson M."/>
        </authorList>
    </citation>
    <scope>NUCLEOTIDE SEQUENCE [LARGE SCALE GENOMIC DNA]</scope>
    <source>
        <strain evidence="1">Glfc:IPQL:Cfum</strain>
    </source>
</reference>
<evidence type="ECO:0000313" key="2">
    <source>
        <dbReference type="Proteomes" id="UP001064048"/>
    </source>
</evidence>
<accession>A0ACC0KPW3</accession>
<name>A0ACC0KPW3_CHOFU</name>
<dbReference type="Proteomes" id="UP001064048">
    <property type="component" value="Chromosome 18"/>
</dbReference>
<organism evidence="1 2">
    <name type="scientific">Choristoneura fumiferana</name>
    <name type="common">Spruce budworm moth</name>
    <name type="synonym">Archips fumiferana</name>
    <dbReference type="NCBI Taxonomy" id="7141"/>
    <lineage>
        <taxon>Eukaryota</taxon>
        <taxon>Metazoa</taxon>
        <taxon>Ecdysozoa</taxon>
        <taxon>Arthropoda</taxon>
        <taxon>Hexapoda</taxon>
        <taxon>Insecta</taxon>
        <taxon>Pterygota</taxon>
        <taxon>Neoptera</taxon>
        <taxon>Endopterygota</taxon>
        <taxon>Lepidoptera</taxon>
        <taxon>Glossata</taxon>
        <taxon>Ditrysia</taxon>
        <taxon>Tortricoidea</taxon>
        <taxon>Tortricidae</taxon>
        <taxon>Tortricinae</taxon>
        <taxon>Choristoneura</taxon>
    </lineage>
</organism>
<comment type="caution">
    <text evidence="1">The sequence shown here is derived from an EMBL/GenBank/DDBJ whole genome shotgun (WGS) entry which is preliminary data.</text>
</comment>
<evidence type="ECO:0000313" key="1">
    <source>
        <dbReference type="EMBL" id="KAI8438182.1"/>
    </source>
</evidence>
<keyword evidence="2" id="KW-1185">Reference proteome</keyword>
<proteinExistence type="predicted"/>
<protein>
    <submittedName>
        <fullName evidence="1">Uncharacterized protein</fullName>
    </submittedName>
</protein>
<gene>
    <name evidence="1" type="ORF">MSG28_010803</name>
</gene>
<dbReference type="EMBL" id="CM046118">
    <property type="protein sequence ID" value="KAI8438182.1"/>
    <property type="molecule type" value="Genomic_DNA"/>
</dbReference>